<evidence type="ECO:0000313" key="14">
    <source>
        <dbReference type="Proteomes" id="UP000523079"/>
    </source>
</evidence>
<keyword evidence="11" id="KW-0472">Membrane</keyword>
<protein>
    <submittedName>
        <fullName evidence="13">NADH-quinone oxidoreductase subunit I</fullName>
    </submittedName>
</protein>
<dbReference type="SUPFAM" id="SSF54862">
    <property type="entry name" value="4Fe-4S ferredoxins"/>
    <property type="match status" value="1"/>
</dbReference>
<dbReference type="GO" id="GO:0048038">
    <property type="term" value="F:quinone binding"/>
    <property type="evidence" value="ECO:0007669"/>
    <property type="project" value="UniProtKB-KW"/>
</dbReference>
<dbReference type="GO" id="GO:0016020">
    <property type="term" value="C:membrane"/>
    <property type="evidence" value="ECO:0007669"/>
    <property type="project" value="InterPro"/>
</dbReference>
<dbReference type="RefSeq" id="WP_407941455.1">
    <property type="nucleotide sequence ID" value="NZ_JACGWT010000001.1"/>
</dbReference>
<evidence type="ECO:0000256" key="5">
    <source>
        <dbReference type="ARBA" id="ARBA00022737"/>
    </source>
</evidence>
<evidence type="ECO:0000256" key="3">
    <source>
        <dbReference type="ARBA" id="ARBA00022719"/>
    </source>
</evidence>
<dbReference type="EMBL" id="JACGWT010000001">
    <property type="protein sequence ID" value="MBA8792822.1"/>
    <property type="molecule type" value="Genomic_DNA"/>
</dbReference>
<comment type="caution">
    <text evidence="13">The sequence shown here is derived from an EMBL/GenBank/DDBJ whole genome shotgun (WGS) entry which is preliminary data.</text>
</comment>
<evidence type="ECO:0000256" key="10">
    <source>
        <dbReference type="ARBA" id="ARBA00023075"/>
    </source>
</evidence>
<name>A0A7W3P4F7_9ACTN</name>
<evidence type="ECO:0000256" key="8">
    <source>
        <dbReference type="ARBA" id="ARBA00023014"/>
    </source>
</evidence>
<dbReference type="PROSITE" id="PS51379">
    <property type="entry name" value="4FE4S_FER_2"/>
    <property type="match status" value="2"/>
</dbReference>
<proteinExistence type="predicted"/>
<accession>A0A7W3P4F7</accession>
<keyword evidence="1" id="KW-1003">Cell membrane</keyword>
<keyword evidence="8" id="KW-0411">Iron-sulfur</keyword>
<reference evidence="13 14" key="1">
    <citation type="submission" date="2020-07" db="EMBL/GenBank/DDBJ databases">
        <title>Sequencing the genomes of 1000 actinobacteria strains.</title>
        <authorList>
            <person name="Klenk H.-P."/>
        </authorList>
    </citation>
    <scope>NUCLEOTIDE SEQUENCE [LARGE SCALE GENOMIC DNA]</scope>
    <source>
        <strain evidence="13 14">DSM 100723</strain>
    </source>
</reference>
<dbReference type="GO" id="GO:0051539">
    <property type="term" value="F:4 iron, 4 sulfur cluster binding"/>
    <property type="evidence" value="ECO:0007669"/>
    <property type="project" value="UniProtKB-KW"/>
</dbReference>
<dbReference type="GO" id="GO:0046872">
    <property type="term" value="F:metal ion binding"/>
    <property type="evidence" value="ECO:0007669"/>
    <property type="project" value="UniProtKB-KW"/>
</dbReference>
<dbReference type="Pfam" id="PF00037">
    <property type="entry name" value="Fer4"/>
    <property type="match status" value="1"/>
</dbReference>
<evidence type="ECO:0000259" key="12">
    <source>
        <dbReference type="PROSITE" id="PS51379"/>
    </source>
</evidence>
<dbReference type="PROSITE" id="PS00198">
    <property type="entry name" value="4FE4S_FER_1"/>
    <property type="match status" value="1"/>
</dbReference>
<dbReference type="InterPro" id="IPR017900">
    <property type="entry name" value="4Fe4S_Fe_S_CS"/>
</dbReference>
<dbReference type="GO" id="GO:0016651">
    <property type="term" value="F:oxidoreductase activity, acting on NAD(P)H"/>
    <property type="evidence" value="ECO:0007669"/>
    <property type="project" value="InterPro"/>
</dbReference>
<keyword evidence="14" id="KW-1185">Reference proteome</keyword>
<dbReference type="InterPro" id="IPR017896">
    <property type="entry name" value="4Fe4S_Fe-S-bd"/>
</dbReference>
<feature type="domain" description="4Fe-4S ferredoxin-type" evidence="12">
    <location>
        <begin position="16"/>
        <end position="45"/>
    </location>
</feature>
<feature type="domain" description="4Fe-4S ferredoxin-type" evidence="12">
    <location>
        <begin position="65"/>
        <end position="94"/>
    </location>
</feature>
<evidence type="ECO:0000256" key="11">
    <source>
        <dbReference type="ARBA" id="ARBA00023136"/>
    </source>
</evidence>
<dbReference type="InterPro" id="IPR010226">
    <property type="entry name" value="NADH_quinone_OxRdtase_chainI"/>
</dbReference>
<keyword evidence="2" id="KW-0004">4Fe-4S</keyword>
<dbReference type="Proteomes" id="UP000523079">
    <property type="component" value="Unassembled WGS sequence"/>
</dbReference>
<dbReference type="AlphaFoldDB" id="A0A7W3P4F7"/>
<keyword evidence="9" id="KW-0520">NAD</keyword>
<organism evidence="13 14">
    <name type="scientific">Microlunatus kandeliicorticis</name>
    <dbReference type="NCBI Taxonomy" id="1759536"/>
    <lineage>
        <taxon>Bacteria</taxon>
        <taxon>Bacillati</taxon>
        <taxon>Actinomycetota</taxon>
        <taxon>Actinomycetes</taxon>
        <taxon>Propionibacteriales</taxon>
        <taxon>Propionibacteriaceae</taxon>
        <taxon>Microlunatus</taxon>
    </lineage>
</organism>
<evidence type="ECO:0000256" key="4">
    <source>
        <dbReference type="ARBA" id="ARBA00022723"/>
    </source>
</evidence>
<evidence type="ECO:0000256" key="2">
    <source>
        <dbReference type="ARBA" id="ARBA00022485"/>
    </source>
</evidence>
<keyword evidence="3" id="KW-0874">Quinone</keyword>
<keyword evidence="5" id="KW-0677">Repeat</keyword>
<keyword evidence="6" id="KW-1278">Translocase</keyword>
<sequence length="119" mass="12598">MTVPPGPSAGPATGHRSIRLVPQACTSCMICARECPSWCIDITSHTAPATDVPAGARTRTVNVLDAFTLDWSLCMFCGICVDECPFDALAWSADAVPAGDRVDLLRHGIERLADPAVTD</sequence>
<evidence type="ECO:0000256" key="1">
    <source>
        <dbReference type="ARBA" id="ARBA00022475"/>
    </source>
</evidence>
<evidence type="ECO:0000256" key="7">
    <source>
        <dbReference type="ARBA" id="ARBA00023004"/>
    </source>
</evidence>
<keyword evidence="10" id="KW-0830">Ubiquinone</keyword>
<gene>
    <name evidence="13" type="ORF">FHX74_000416</name>
</gene>
<dbReference type="PANTHER" id="PTHR10849">
    <property type="entry name" value="NADH DEHYDROGENASE UBIQUINONE IRON-SULFUR PROTEIN 8, MITOCHONDRIAL"/>
    <property type="match status" value="1"/>
</dbReference>
<dbReference type="Gene3D" id="3.30.70.3270">
    <property type="match status" value="1"/>
</dbReference>
<keyword evidence="7" id="KW-0408">Iron</keyword>
<evidence type="ECO:0000256" key="6">
    <source>
        <dbReference type="ARBA" id="ARBA00022967"/>
    </source>
</evidence>
<evidence type="ECO:0000256" key="9">
    <source>
        <dbReference type="ARBA" id="ARBA00023027"/>
    </source>
</evidence>
<keyword evidence="4" id="KW-0479">Metal-binding</keyword>
<evidence type="ECO:0000313" key="13">
    <source>
        <dbReference type="EMBL" id="MBA8792822.1"/>
    </source>
</evidence>
<dbReference type="PANTHER" id="PTHR10849:SF24">
    <property type="entry name" value="NADH-QUINONE OXIDOREDUCTASE SUBUNIT I 2"/>
    <property type="match status" value="1"/>
</dbReference>